<feature type="compositionally biased region" description="Low complexity" evidence="1">
    <location>
        <begin position="584"/>
        <end position="599"/>
    </location>
</feature>
<proteinExistence type="predicted"/>
<dbReference type="VEuPathDB" id="PlasmoDB:AK88_04673"/>
<organism evidence="3 4">
    <name type="scientific">Plasmodium fragile</name>
    <dbReference type="NCBI Taxonomy" id="5857"/>
    <lineage>
        <taxon>Eukaryota</taxon>
        <taxon>Sar</taxon>
        <taxon>Alveolata</taxon>
        <taxon>Apicomplexa</taxon>
        <taxon>Aconoidasida</taxon>
        <taxon>Haemosporida</taxon>
        <taxon>Plasmodiidae</taxon>
        <taxon>Plasmodium</taxon>
        <taxon>Plasmodium (Plasmodium)</taxon>
    </lineage>
</organism>
<name>A0A0D9QJ08_PLAFR</name>
<dbReference type="InterPro" id="IPR058917">
    <property type="entry name" value="RESC6_dom"/>
</dbReference>
<feature type="region of interest" description="Disordered" evidence="1">
    <location>
        <begin position="619"/>
        <end position="694"/>
    </location>
</feature>
<protein>
    <recommendedName>
        <fullName evidence="2">RNA-editing substrate-binding complex 6 protein domain-containing protein</fullName>
    </recommendedName>
</protein>
<dbReference type="RefSeq" id="XP_012337705.1">
    <property type="nucleotide sequence ID" value="XM_012482282.1"/>
</dbReference>
<feature type="region of interest" description="Disordered" evidence="1">
    <location>
        <begin position="571"/>
        <end position="600"/>
    </location>
</feature>
<dbReference type="OrthoDB" id="293274at2759"/>
<evidence type="ECO:0000256" key="1">
    <source>
        <dbReference type="SAM" id="MobiDB-lite"/>
    </source>
</evidence>
<feature type="domain" description="RNA-editing substrate-binding complex 6 protein" evidence="2">
    <location>
        <begin position="309"/>
        <end position="487"/>
    </location>
</feature>
<feature type="compositionally biased region" description="Polar residues" evidence="1">
    <location>
        <begin position="802"/>
        <end position="813"/>
    </location>
</feature>
<dbReference type="OMA" id="FNSCEIG"/>
<dbReference type="GeneID" id="24269987"/>
<keyword evidence="4" id="KW-1185">Reference proteome</keyword>
<accession>A0A0D9QJ08</accession>
<evidence type="ECO:0000313" key="4">
    <source>
        <dbReference type="Proteomes" id="UP000054561"/>
    </source>
</evidence>
<dbReference type="Pfam" id="PF26188">
    <property type="entry name" value="RESC6"/>
    <property type="match status" value="1"/>
</dbReference>
<feature type="compositionally biased region" description="Polar residues" evidence="1">
    <location>
        <begin position="622"/>
        <end position="649"/>
    </location>
</feature>
<dbReference type="EMBL" id="KQ001715">
    <property type="protein sequence ID" value="KJP85696.1"/>
    <property type="molecule type" value="Genomic_DNA"/>
</dbReference>
<evidence type="ECO:0000313" key="3">
    <source>
        <dbReference type="EMBL" id="KJP85696.1"/>
    </source>
</evidence>
<sequence>MSVASLFLTPLKGKLLNKMKNDKGYLLYSTVTKRFGELHQPRTKSEKKSHLEMIDEVYFDMADAMREKNKLEMEEYSSLHKNISEIILSHNTSKKNQVVKNIMRYCIELSRSSKMDDQRNKKKKKKNAGDTNELHIMEEEELEVEEEEKKKDVLNIIKCNIKEHSSQFNSCEIGIILKCLLKIKVNDPCMVNTLLNHYFRRNMKFSQYGSLYVLYAFAKLKLLPEHENKFKLLCADVVKKINNFEFKNVCLICNYLSSLYNFNTFYIRNVVQQICSYLIGKNSHKEDPHEKDAGVYPDSVWCPDSIHYVANACARVNHLNKDLFLFLKNKIEEKAAYFSIDQLVSLTNAYSKFKSAEEANFLTLYIRIAEELINKSYLLKPRHLSVLANSFNNACVLHEELFHIITENSLHLLSSFEPKQIVMIIHAYVNIGLSNNALLESIWNTAAVFIQEYTLQELSMLLQAYTKSSQHRQEFFHQLSRKIYSLITTSYPFLEQNENLNSITYNDEKYLDMIEKAKGLDNLTPENITSDKLFPILYLFINHQYYCSYMDNLSNKQAAKQDCSFHSGEHIQIESPTNGSPTRNELNSNENENNFNGHTLNEHMNESYALFTKTLGMEELPPSTQCNSHLSETPPLTQTSSGKTKQQKSVDALEDPNPDNRDDTLVKHPHEYRSPSGNNPPSEVPKMNYSNGSNNHSMHIDKMEQLLITHLSKDINSTLICSIIYSLIKGNCLLQYDLLICLSKLALIFLQQFKISELANVCSALSEAYVCASDENNRQNELIAKWQNGRDPEGIPDEDAAPSQTASPSSVRTRSAKNKIEKNAPSYDEMLYNSSKQYLTMCTLFFDNVQSYLGKKKKSFTDVHSTYKLITAFGGLRMSKYSSISLHLFSLSLLEIKQLSYLPLQKMANAFMQMNVYNEDVYAFINKIQKTKKNN</sequence>
<feature type="compositionally biased region" description="Basic and acidic residues" evidence="1">
    <location>
        <begin position="658"/>
        <end position="673"/>
    </location>
</feature>
<dbReference type="Proteomes" id="UP000054561">
    <property type="component" value="Unassembled WGS sequence"/>
</dbReference>
<gene>
    <name evidence="3" type="ORF">AK88_04673</name>
</gene>
<evidence type="ECO:0000259" key="2">
    <source>
        <dbReference type="Pfam" id="PF26188"/>
    </source>
</evidence>
<feature type="region of interest" description="Disordered" evidence="1">
    <location>
        <begin position="793"/>
        <end position="818"/>
    </location>
</feature>
<dbReference type="AlphaFoldDB" id="A0A0D9QJ08"/>
<reference evidence="3 4" key="1">
    <citation type="submission" date="2014-03" db="EMBL/GenBank/DDBJ databases">
        <title>The Genome Sequence of Plasmodium fragile nilgiri.</title>
        <authorList>
            <consortium name="The Broad Institute Genomics Platform"/>
            <consortium name="The Broad Institute Genome Sequencing Center for Infectious Disease"/>
            <person name="Neafsey D."/>
            <person name="Duraisingh M."/>
            <person name="Young S.K."/>
            <person name="Zeng Q."/>
            <person name="Gargeya S."/>
            <person name="Abouelleil A."/>
            <person name="Alvarado L."/>
            <person name="Chapman S.B."/>
            <person name="Gainer-Dewar J."/>
            <person name="Goldberg J."/>
            <person name="Griggs A."/>
            <person name="Gujja S."/>
            <person name="Hansen M."/>
            <person name="Howarth C."/>
            <person name="Imamovic A."/>
            <person name="Larimer J."/>
            <person name="Pearson M."/>
            <person name="Poon T.W."/>
            <person name="Priest M."/>
            <person name="Roberts A."/>
            <person name="Saif S."/>
            <person name="Shea T."/>
            <person name="Sykes S."/>
            <person name="Wortman J."/>
            <person name="Nusbaum C."/>
            <person name="Birren B."/>
        </authorList>
    </citation>
    <scope>NUCLEOTIDE SEQUENCE [LARGE SCALE GENOMIC DNA]</scope>
    <source>
        <strain evidence="4">nilgiri</strain>
    </source>
</reference>
<feature type="compositionally biased region" description="Polar residues" evidence="1">
    <location>
        <begin position="574"/>
        <end position="583"/>
    </location>
</feature>